<evidence type="ECO:0000313" key="3">
    <source>
        <dbReference type="Proteomes" id="UP000005387"/>
    </source>
</evidence>
<dbReference type="Proteomes" id="UP000005387">
    <property type="component" value="Unassembled WGS sequence"/>
</dbReference>
<keyword evidence="1" id="KW-0732">Signal</keyword>
<protein>
    <recommendedName>
        <fullName evidence="4">Lipoprotein</fullName>
    </recommendedName>
</protein>
<dbReference type="AlphaFoldDB" id="E0I3Q6"/>
<reference evidence="2 3" key="1">
    <citation type="submission" date="2010-07" db="EMBL/GenBank/DDBJ databases">
        <title>The draft genome of Paenibacillus curdlanolyticus YK9.</title>
        <authorList>
            <consortium name="US DOE Joint Genome Institute (JGI-PGF)"/>
            <person name="Lucas S."/>
            <person name="Copeland A."/>
            <person name="Lapidus A."/>
            <person name="Cheng J.-F."/>
            <person name="Bruce D."/>
            <person name="Goodwin L."/>
            <person name="Pitluck S."/>
            <person name="Land M.L."/>
            <person name="Hauser L."/>
            <person name="Chang Y.-J."/>
            <person name="Jeffries C."/>
            <person name="Anderson I.J."/>
            <person name="Johnson E."/>
            <person name="Loganathan U."/>
            <person name="Mulhopadhyay B."/>
            <person name="Kyrpides N."/>
            <person name="Woyke T.J."/>
        </authorList>
    </citation>
    <scope>NUCLEOTIDE SEQUENCE [LARGE SCALE GENOMIC DNA]</scope>
    <source>
        <strain evidence="2 3">YK9</strain>
    </source>
</reference>
<feature type="chain" id="PRO_5038826620" description="Lipoprotein" evidence="1">
    <location>
        <begin position="19"/>
        <end position="292"/>
    </location>
</feature>
<dbReference type="eggNOG" id="ENOG502ZMUA">
    <property type="taxonomic scope" value="Bacteria"/>
</dbReference>
<sequence>MTKGRWCKSWFISFVWCAAIGGLTGCGDVSGTMEPEKFFSLSVSGLAGKDQYTFQGQSGVVLPAGVRVHALQYRGEISAHSRMKVQLSGDGDGAGGSKGIGLLSTTDEWRAIPRKGADQWTQVPDMKGLGAKSMTGAQTSGKLHSWSEESWAGINPVERLERIRDAAKRVMYDESDNDSGYRVVRIVLDGAAAKKDWSDRIQAEWSKVKGEQPLLAASSHMKSSTWQAAYAEADKQLQAMLRSLTAETTIILKADRRSMLPLHITEQSKLQFMSEGQAREEFYTNEVNFGDY</sequence>
<evidence type="ECO:0000256" key="1">
    <source>
        <dbReference type="SAM" id="SignalP"/>
    </source>
</evidence>
<proteinExistence type="predicted"/>
<keyword evidence="3" id="KW-1185">Reference proteome</keyword>
<organism evidence="2 3">
    <name type="scientific">Paenibacillus curdlanolyticus YK9</name>
    <dbReference type="NCBI Taxonomy" id="717606"/>
    <lineage>
        <taxon>Bacteria</taxon>
        <taxon>Bacillati</taxon>
        <taxon>Bacillota</taxon>
        <taxon>Bacilli</taxon>
        <taxon>Bacillales</taxon>
        <taxon>Paenibacillaceae</taxon>
        <taxon>Paenibacillus</taxon>
    </lineage>
</organism>
<dbReference type="EMBL" id="AEDD01000001">
    <property type="protein sequence ID" value="EFM12920.1"/>
    <property type="molecule type" value="Genomic_DNA"/>
</dbReference>
<gene>
    <name evidence="2" type="ORF">PaecuDRAFT_0431</name>
</gene>
<dbReference type="STRING" id="717606.PaecuDRAFT_0431"/>
<name>E0I3Q6_9BACL</name>
<feature type="signal peptide" evidence="1">
    <location>
        <begin position="1"/>
        <end position="18"/>
    </location>
</feature>
<evidence type="ECO:0008006" key="4">
    <source>
        <dbReference type="Google" id="ProtNLM"/>
    </source>
</evidence>
<accession>E0I3Q6</accession>
<dbReference type="RefSeq" id="WP_006036448.1">
    <property type="nucleotide sequence ID" value="NZ_AEDD01000001.1"/>
</dbReference>
<dbReference type="OrthoDB" id="2588336at2"/>
<evidence type="ECO:0000313" key="2">
    <source>
        <dbReference type="EMBL" id="EFM12920.1"/>
    </source>
</evidence>
<dbReference type="PROSITE" id="PS51257">
    <property type="entry name" value="PROKAR_LIPOPROTEIN"/>
    <property type="match status" value="1"/>
</dbReference>